<keyword evidence="4" id="KW-0040">ANK repeat</keyword>
<evidence type="ECO:0000313" key="7">
    <source>
        <dbReference type="Proteomes" id="UP001642484"/>
    </source>
</evidence>
<dbReference type="SMART" id="SM00839">
    <property type="entry name" value="ELFV_dehydrog"/>
    <property type="match status" value="1"/>
</dbReference>
<dbReference type="InterPro" id="IPR055480">
    <property type="entry name" value="NAD-GDH_N"/>
</dbReference>
<sequence>MKASWSRLVFTTVQAATAATNPPRAIGSEDSFEGLHCCTMVGCDARAPQDLPSDKTKALPEAALTGLLCDYAARGDISAFRSLIHQGADVNSATPYDLRTPLHLAAAAGKLDMVKFLVEDCGAALRQDRFGLLPIHDAVENGHSELRRYLQSQKLAEPKNMQKRRRLDSGENINSAESRLEQEMDDLMGTVFELVVKEGVFSYTSVHAEVLHFFKVLRFHEIYFRHFTPLQIAKHVHCLIAAKHVARATDDIGGLEFDFKTSQSGFFLSTIGSCREPTGAQMQTIASVSAFVTNFMEANQNVSLIFMSSEGPVFIGGQEKLGIYSVETGHFEATRATEGESSLEVLASSRFLKTKTREAKEQYQIVMEDVVASRRSAVRIVPGHLYPGPCPFGYVVLFATAETVGRHYLPEIWQAMRFVGLLPRRFYFENFANGVITYSLFFPSATDDQVHKLKRTIMHATLLKETPGRSALLYNNVMQSRISHECGLYLLAAVKFVYAFFPKEQYSREYTGVHKVLEQNPAAQRKLETLYRLCMKDLLSTERIYQLISKRPALAEQFYADFRKIALGEIEPTFNKELGTSIDAACSDPQDRQILRMFLTFNESVLLTNFFKPDIPGAFAFRLNPAVALKQRPASLYPEVPYGIYMICGRDFMGFHTRFRDVARGGIRLILSRDKAMYERNFATLFDECYNLAYTQQNKNKDIPEGGAKGVILPDSCWSGRKEGDGNALIGMTSQGPAAMRSCFINYVNALLDCMQPEQNHLYSGHMKKKAEILFFGPDENTAGFMDLGADIARERAYPYWKSLTTGKSVSLGGVPHDTYAMTTTSVHTYVTELLRELGEDECSITKFQTGGPDGDLGSNEILVSKDKTIAIVDGSGVVYDPHGIDRAELRRLAKMRVPISQFNRSMLKPEGFLVTVEETDVALPDGSKYLTGAELRDSFHLSPYATADLFVPCGGRPNSITTDNVKKLFHADGVKPKFRMIVEGANLFLSDGARVTLENSGVHVFKDASTNKGGVNSSSLEVFAGLALLPEEHNALMCYNPRTGQAPQFYQDYVRQIQEIIIENAKKEFKAIWECNKQGIKKVDATRLISSKITQMQDAIMVKIQDMGGDERDQLVRSVLAMAIPPLMLQKQGIEGLLKTVPSNYVSAIVGAWVASRFVYSHGINASEVSFFFFLRGLLNGTQMP</sequence>
<dbReference type="InterPro" id="IPR002110">
    <property type="entry name" value="Ankyrin_rpt"/>
</dbReference>
<dbReference type="PANTHER" id="PTHR11606">
    <property type="entry name" value="GLUTAMATE DEHYDROGENASE"/>
    <property type="match status" value="1"/>
</dbReference>
<gene>
    <name evidence="6" type="ORF">CCMP2556_LOCUS53651</name>
</gene>
<organism evidence="6 7">
    <name type="scientific">Durusdinium trenchii</name>
    <dbReference type="NCBI Taxonomy" id="1381693"/>
    <lineage>
        <taxon>Eukaryota</taxon>
        <taxon>Sar</taxon>
        <taxon>Alveolata</taxon>
        <taxon>Dinophyceae</taxon>
        <taxon>Suessiales</taxon>
        <taxon>Symbiodiniaceae</taxon>
        <taxon>Durusdinium</taxon>
    </lineage>
</organism>
<proteinExistence type="inferred from homology"/>
<dbReference type="SUPFAM" id="SSF53223">
    <property type="entry name" value="Aminoacid dehydrogenase-like, N-terminal domain"/>
    <property type="match status" value="1"/>
</dbReference>
<evidence type="ECO:0000256" key="4">
    <source>
        <dbReference type="PROSITE-ProRule" id="PRU00023"/>
    </source>
</evidence>
<dbReference type="Pfam" id="PF12796">
    <property type="entry name" value="Ank_2"/>
    <property type="match status" value="1"/>
</dbReference>
<dbReference type="SUPFAM" id="SSF51735">
    <property type="entry name" value="NAD(P)-binding Rossmann-fold domains"/>
    <property type="match status" value="1"/>
</dbReference>
<feature type="domain" description="Glutamate/phenylalanine/leucine/valine/L-tryptophan dehydrogenase C-terminal" evidence="5">
    <location>
        <begin position="814"/>
        <end position="1080"/>
    </location>
</feature>
<dbReference type="PROSITE" id="PS50088">
    <property type="entry name" value="ANK_REPEAT"/>
    <property type="match status" value="1"/>
</dbReference>
<dbReference type="PANTHER" id="PTHR11606:SF24">
    <property type="entry name" value="NAD-SPECIFIC GLUTAMATE DEHYDROGENASE"/>
    <property type="match status" value="1"/>
</dbReference>
<dbReference type="Gene3D" id="3.40.50.720">
    <property type="entry name" value="NAD(P)-binding Rossmann-like Domain"/>
    <property type="match status" value="1"/>
</dbReference>
<accession>A0ABP0SU17</accession>
<dbReference type="InterPro" id="IPR036770">
    <property type="entry name" value="Ankyrin_rpt-contain_sf"/>
</dbReference>
<dbReference type="InterPro" id="IPR056365">
    <property type="entry name" value="NAD-GDH_2nd"/>
</dbReference>
<dbReference type="PROSITE" id="PS50297">
    <property type="entry name" value="ANK_REP_REGION"/>
    <property type="match status" value="1"/>
</dbReference>
<evidence type="ECO:0000256" key="1">
    <source>
        <dbReference type="ARBA" id="ARBA00006382"/>
    </source>
</evidence>
<dbReference type="Pfam" id="PF23152">
    <property type="entry name" value="GDH_2nd"/>
    <property type="match status" value="1"/>
</dbReference>
<dbReference type="Pfam" id="PF00208">
    <property type="entry name" value="ELFV_dehydrog"/>
    <property type="match status" value="1"/>
</dbReference>
<dbReference type="SUPFAM" id="SSF48403">
    <property type="entry name" value="Ankyrin repeat"/>
    <property type="match status" value="1"/>
</dbReference>
<evidence type="ECO:0000313" key="6">
    <source>
        <dbReference type="EMBL" id="CAK9115929.1"/>
    </source>
</evidence>
<name>A0ABP0SU17_9DINO</name>
<feature type="repeat" description="ANK" evidence="4">
    <location>
        <begin position="97"/>
        <end position="119"/>
    </location>
</feature>
<dbReference type="Proteomes" id="UP001642484">
    <property type="component" value="Unassembled WGS sequence"/>
</dbReference>
<comment type="caution">
    <text evidence="6">The sequence shown here is derived from an EMBL/GenBank/DDBJ whole genome shotgun (WGS) entry which is preliminary data.</text>
</comment>
<evidence type="ECO:0000256" key="2">
    <source>
        <dbReference type="ARBA" id="ARBA00023002"/>
    </source>
</evidence>
<comment type="similarity">
    <text evidence="1">Belongs to the Glu/Leu/Phe/Val dehydrogenases family.</text>
</comment>
<evidence type="ECO:0000259" key="5">
    <source>
        <dbReference type="SMART" id="SM00839"/>
    </source>
</evidence>
<dbReference type="Gene3D" id="1.25.40.20">
    <property type="entry name" value="Ankyrin repeat-containing domain"/>
    <property type="match status" value="1"/>
</dbReference>
<keyword evidence="3" id="KW-0520">NAD</keyword>
<dbReference type="InterPro" id="IPR046346">
    <property type="entry name" value="Aminoacid_DH-like_N_sf"/>
</dbReference>
<dbReference type="InterPro" id="IPR006096">
    <property type="entry name" value="Glu/Leu/Phe/Val/Trp_DH_C"/>
</dbReference>
<protein>
    <recommendedName>
        <fullName evidence="5">Glutamate/phenylalanine/leucine/valine/L-tryptophan dehydrogenase C-terminal domain-containing protein</fullName>
    </recommendedName>
</protein>
<evidence type="ECO:0000256" key="3">
    <source>
        <dbReference type="ARBA" id="ARBA00023027"/>
    </source>
</evidence>
<keyword evidence="7" id="KW-1185">Reference proteome</keyword>
<keyword evidence="2" id="KW-0560">Oxidoreductase</keyword>
<dbReference type="SMART" id="SM00248">
    <property type="entry name" value="ANK"/>
    <property type="match status" value="3"/>
</dbReference>
<dbReference type="InterPro" id="IPR036291">
    <property type="entry name" value="NAD(P)-bd_dom_sf"/>
</dbReference>
<dbReference type="Pfam" id="PF23147">
    <property type="entry name" value="GDH2_N"/>
    <property type="match status" value="1"/>
</dbReference>
<reference evidence="6 7" key="1">
    <citation type="submission" date="2024-02" db="EMBL/GenBank/DDBJ databases">
        <authorList>
            <person name="Chen Y."/>
            <person name="Shah S."/>
            <person name="Dougan E. K."/>
            <person name="Thang M."/>
            <person name="Chan C."/>
        </authorList>
    </citation>
    <scope>NUCLEOTIDE SEQUENCE [LARGE SCALE GENOMIC DNA]</scope>
</reference>
<dbReference type="EMBL" id="CAXAMN010028262">
    <property type="protein sequence ID" value="CAK9115929.1"/>
    <property type="molecule type" value="Genomic_DNA"/>
</dbReference>